<dbReference type="PANTHER" id="PTHR43642">
    <property type="entry name" value="HYBRID SIGNAL TRANSDUCTION HISTIDINE KINASE G"/>
    <property type="match status" value="1"/>
</dbReference>
<feature type="domain" description="Protein kinase" evidence="1">
    <location>
        <begin position="7"/>
        <end position="265"/>
    </location>
</feature>
<dbReference type="Pfam" id="PF00069">
    <property type="entry name" value="Pkinase"/>
    <property type="match status" value="1"/>
</dbReference>
<dbReference type="GO" id="GO:0016301">
    <property type="term" value="F:kinase activity"/>
    <property type="evidence" value="ECO:0007669"/>
    <property type="project" value="UniProtKB-KW"/>
</dbReference>
<dbReference type="Proteomes" id="UP001384579">
    <property type="component" value="Unassembled WGS sequence"/>
</dbReference>
<dbReference type="CDD" id="cd14014">
    <property type="entry name" value="STKc_PknB_like"/>
    <property type="match status" value="1"/>
</dbReference>
<dbReference type="InterPro" id="IPR011009">
    <property type="entry name" value="Kinase-like_dom_sf"/>
</dbReference>
<evidence type="ECO:0000313" key="2">
    <source>
        <dbReference type="EMBL" id="MEK0184296.1"/>
    </source>
</evidence>
<name>A0ABU8YIW6_9CYAN</name>
<dbReference type="InterPro" id="IPR000719">
    <property type="entry name" value="Prot_kinase_dom"/>
</dbReference>
<reference evidence="2 3" key="1">
    <citation type="journal article" date="2020" name="Harmful Algae">
        <title>Molecular and morphological characterization of a novel dihydroanatoxin-a producing Microcoleus species (cyanobacteria) from the Russian River, California, USA.</title>
        <authorList>
            <person name="Conklin K.Y."/>
            <person name="Stancheva R."/>
            <person name="Otten T.G."/>
            <person name="Fadness R."/>
            <person name="Boyer G.L."/>
            <person name="Read B."/>
            <person name="Zhang X."/>
            <person name="Sheath R.G."/>
        </authorList>
    </citation>
    <scope>NUCLEOTIDE SEQUENCE [LARGE SCALE GENOMIC DNA]</scope>
    <source>
        <strain evidence="2 3">PTRS2</strain>
    </source>
</reference>
<dbReference type="InterPro" id="IPR008271">
    <property type="entry name" value="Ser/Thr_kinase_AS"/>
</dbReference>
<dbReference type="SUPFAM" id="SSF52540">
    <property type="entry name" value="P-loop containing nucleoside triphosphate hydrolases"/>
    <property type="match status" value="1"/>
</dbReference>
<keyword evidence="2" id="KW-0418">Kinase</keyword>
<dbReference type="Gene3D" id="3.40.50.300">
    <property type="entry name" value="P-loop containing nucleotide triphosphate hydrolases"/>
    <property type="match status" value="1"/>
</dbReference>
<accession>A0ABU8YIW6</accession>
<keyword evidence="3" id="KW-1185">Reference proteome</keyword>
<dbReference type="SUPFAM" id="SSF56112">
    <property type="entry name" value="Protein kinase-like (PK-like)"/>
    <property type="match status" value="1"/>
</dbReference>
<sequence>MQILPGYRISASISEGFNTSVYRGIRNSDEQPVIIKILKAEFPTLEQITRLKHEYKITQNLHIEGIVKAYSLETYQNRIALILEDFGGDVLSHSTKLNLPAFLNIAVQLASTLKSLHRNGIIHKDIKPSNIIINSATGIVTITDFSVASRLSKENPQLNNLNLVEGTVAYMSPEQTGRMNRTLDYRTDFYSLGVTFYEMLTGKLPFNNSDILEIVHCHIAKQAIPPEKLNPEIPQVISDIVMKLLEKNAEDRYQTAEGLKADLEICLNSLQQIGEIVNFRPGKLDRSGQLLIPQKLYGREAEVDCLLAAFERVGVVPPCLPPHQSSNGRVGYLVNHGGFAPTKNETALPFLSRAGGSEIVLVSGYSGIGKTAIVNEIHKPIVRQRGYFVKGKFDQFKRDIPYAALIQAFQSLIWQLLTESTEKLQTWREKISAALGEQGKVIAEVIPEVELIIGKQPEVPQIGPAEAQNRFNRVFKEFIGIFTKKEHPLVIFLDDLQWADSASLNLMQLLVSDAESLHLLLIGAYRDNEVSPTHPLLHAIAEIEKTGTPIHNIVLEPLKFGNVRELIADTLCISSLSAETPELSRFQSESGNEKVKLLAELIFNKTGGNPFFLTQLLQALYQDKLLKFEFDSGNWQWNLEEIQAIGITDKNVVELIASRIKKLPKTTQQILKLAACIGNIFTLDVLSVVSKESPTVTASELWPALQSGLVLPLNDAYKIPLVGDWELGDFRLLADSRSPISYKFLHDRVQQAAYSLIPDSDKKATHLKIGQLLLQNGGHSSTSLTDRGGAAPTASDLAENVFDIVNQLNIGVEFITEKTEKDELAKLNLIAGKKAKASNAYEAAVRYLNAGLELLAADSWQTDYQLTLNLYVAATEAEYLNTNFERSQYLADVVLQQAVSVLDKIKVYEIQIQSYMSQNQMLKAIDTGLRALEISGFSLSEIPPEGLAGIKLPQLEELDNIPVMTDEYQLAAMRILSVILTPAFAGKPELFPQIIFTMVDLCVKYGHSALGAIAYSWYGLLLAGALGEIDAGYHAGKLSLKLLEQFNAKEFKCKVYHLFNTFVRHWKEHARETIPPLMEGIQSGLETGDLEFSSYNALNCCSGPFLIGEPLENVNFKQIKYLELSIKLKQNISSEMLSIWGQIILNLLGQSDTKSQLIGDRFNEVESLPRLQATNNYMSLFKVYFAKMLLSYLFKEPEEALASASLAAEYAKAAVGFMMIGTHNLYYSLALLAVYPTADSEQQQQYS</sequence>
<dbReference type="RefSeq" id="WP_340541280.1">
    <property type="nucleotide sequence ID" value="NZ_JBBLXS010000043.1"/>
</dbReference>
<dbReference type="Gene3D" id="1.10.510.10">
    <property type="entry name" value="Transferase(Phosphotransferase) domain 1"/>
    <property type="match status" value="1"/>
</dbReference>
<proteinExistence type="predicted"/>
<feature type="non-terminal residue" evidence="2">
    <location>
        <position position="1247"/>
    </location>
</feature>
<dbReference type="PROSITE" id="PS00108">
    <property type="entry name" value="PROTEIN_KINASE_ST"/>
    <property type="match status" value="1"/>
</dbReference>
<evidence type="ECO:0000259" key="1">
    <source>
        <dbReference type="PROSITE" id="PS50011"/>
    </source>
</evidence>
<comment type="caution">
    <text evidence="2">The sequence shown here is derived from an EMBL/GenBank/DDBJ whole genome shotgun (WGS) entry which is preliminary data.</text>
</comment>
<keyword evidence="2" id="KW-0808">Transferase</keyword>
<dbReference type="EMBL" id="JBBLXS010000043">
    <property type="protein sequence ID" value="MEK0184296.1"/>
    <property type="molecule type" value="Genomic_DNA"/>
</dbReference>
<protein>
    <submittedName>
        <fullName evidence="2">Serine/threonine-protein kinase PknK</fullName>
    </submittedName>
</protein>
<dbReference type="SMART" id="SM00220">
    <property type="entry name" value="S_TKc"/>
    <property type="match status" value="1"/>
</dbReference>
<organism evidence="2 3">
    <name type="scientific">Microcoleus anatoxicus PTRS2</name>
    <dbReference type="NCBI Taxonomy" id="2705321"/>
    <lineage>
        <taxon>Bacteria</taxon>
        <taxon>Bacillati</taxon>
        <taxon>Cyanobacteriota</taxon>
        <taxon>Cyanophyceae</taxon>
        <taxon>Oscillatoriophycideae</taxon>
        <taxon>Oscillatoriales</taxon>
        <taxon>Microcoleaceae</taxon>
        <taxon>Microcoleus</taxon>
        <taxon>Microcoleus anatoxicus</taxon>
    </lineage>
</organism>
<dbReference type="PANTHER" id="PTHR43642:SF1">
    <property type="entry name" value="HYBRID SIGNAL TRANSDUCTION HISTIDINE KINASE G"/>
    <property type="match status" value="1"/>
</dbReference>
<dbReference type="Pfam" id="PF13191">
    <property type="entry name" value="AAA_16"/>
    <property type="match status" value="1"/>
</dbReference>
<dbReference type="InterPro" id="IPR041664">
    <property type="entry name" value="AAA_16"/>
</dbReference>
<gene>
    <name evidence="2" type="ORF">WMG39_05460</name>
</gene>
<evidence type="ECO:0000313" key="3">
    <source>
        <dbReference type="Proteomes" id="UP001384579"/>
    </source>
</evidence>
<dbReference type="PROSITE" id="PS50011">
    <property type="entry name" value="PROTEIN_KINASE_DOM"/>
    <property type="match status" value="1"/>
</dbReference>
<dbReference type="InterPro" id="IPR053159">
    <property type="entry name" value="Hybrid_Histidine_Kinase"/>
</dbReference>
<dbReference type="InterPro" id="IPR027417">
    <property type="entry name" value="P-loop_NTPase"/>
</dbReference>
<dbReference type="Gene3D" id="3.30.200.20">
    <property type="entry name" value="Phosphorylase Kinase, domain 1"/>
    <property type="match status" value="1"/>
</dbReference>